<name>A0ACC3NCQ8_9PEZI</name>
<organism evidence="1 2">
    <name type="scientific">Vermiconidia calcicola</name>
    <dbReference type="NCBI Taxonomy" id="1690605"/>
    <lineage>
        <taxon>Eukaryota</taxon>
        <taxon>Fungi</taxon>
        <taxon>Dikarya</taxon>
        <taxon>Ascomycota</taxon>
        <taxon>Pezizomycotina</taxon>
        <taxon>Dothideomycetes</taxon>
        <taxon>Dothideomycetidae</taxon>
        <taxon>Mycosphaerellales</taxon>
        <taxon>Extremaceae</taxon>
        <taxon>Vermiconidia</taxon>
    </lineage>
</organism>
<comment type="caution">
    <text evidence="1">The sequence shown here is derived from an EMBL/GenBank/DDBJ whole genome shotgun (WGS) entry which is preliminary data.</text>
</comment>
<proteinExistence type="predicted"/>
<evidence type="ECO:0000313" key="2">
    <source>
        <dbReference type="Proteomes" id="UP001281147"/>
    </source>
</evidence>
<evidence type="ECO:0000313" key="1">
    <source>
        <dbReference type="EMBL" id="KAK3713067.1"/>
    </source>
</evidence>
<dbReference type="EMBL" id="JAUTXU010000065">
    <property type="protein sequence ID" value="KAK3713067.1"/>
    <property type="molecule type" value="Genomic_DNA"/>
</dbReference>
<reference evidence="1" key="1">
    <citation type="submission" date="2023-07" db="EMBL/GenBank/DDBJ databases">
        <title>Black Yeasts Isolated from many extreme environments.</title>
        <authorList>
            <person name="Coleine C."/>
            <person name="Stajich J.E."/>
            <person name="Selbmann L."/>
        </authorList>
    </citation>
    <scope>NUCLEOTIDE SEQUENCE</scope>
    <source>
        <strain evidence="1">CCFEE 5714</strain>
    </source>
</reference>
<keyword evidence="2" id="KW-1185">Reference proteome</keyword>
<dbReference type="Proteomes" id="UP001281147">
    <property type="component" value="Unassembled WGS sequence"/>
</dbReference>
<accession>A0ACC3NCQ8</accession>
<sequence>MDSTQQHSLITPTTCFTIACVAFSIITISSVWKNQQHSTPEHKPRYGSLSHARPKAVRRRGVDSLYVKSEAVPDDPSTRISSLVTLSAFIAQHLRSSERVAESNRLVGVSLLGELSYVTTSLCRLQQQLAGISYQFDKHSGLAACFDTTVLSLRQSLLLIQAEVSCQNPGDDASIKEALQHLRDQRPALEFLMEMVGGSGSTMPPTPPPDSLQEPNGAGSSLLPPVVPTGLTPCVDTKGWIEPPPEYSPPSESSAHLVHPEKADHFPIPPEHSKRHGGLKKADDGALYDAVTSNDPSLVSHLLIHSAADVNKSCGDLHRTPLHQAAHLNHPKLISTLLQHGALLTLEDSAGDTALHLAAWAGNVEALSTLLKSSTSADVDILSGRDAYSPLWCALSAHHIDAARLLLRHGARVSLRSVTGSEMLPLHQAAVTSQSAMCELLLERGAQVDALDEGGSTALHYAAASGSEVCVNVLLRAGAEIGVRQAQGLTPGHWAAHKGHVEVLGMLLDSGAEVNAKAEEGAMLLHLAANRGHSACVRLLLEKGGRRDIRGTWDGTEDRTAAEMAEAKGHGRVAKEIESWRKL</sequence>
<gene>
    <name evidence="1" type="ORF">LTR37_008752</name>
</gene>
<protein>
    <submittedName>
        <fullName evidence="1">Uncharacterized protein</fullName>
    </submittedName>
</protein>